<gene>
    <name evidence="2" type="ORF">H0E87_031587</name>
</gene>
<keyword evidence="3" id="KW-1185">Reference proteome</keyword>
<feature type="compositionally biased region" description="Basic residues" evidence="1">
    <location>
        <begin position="1"/>
        <end position="14"/>
    </location>
</feature>
<dbReference type="Proteomes" id="UP000807159">
    <property type="component" value="Unassembled WGS sequence"/>
</dbReference>
<evidence type="ECO:0000313" key="3">
    <source>
        <dbReference type="Proteomes" id="UP000807159"/>
    </source>
</evidence>
<dbReference type="EMBL" id="JACEGQ020000165">
    <property type="protein sequence ID" value="KAH8479522.1"/>
    <property type="molecule type" value="Genomic_DNA"/>
</dbReference>
<sequence length="98" mass="10929">GASIHQRRLKKKCSSNRAGKSPITRLSLKPNLWWILGDKVKALDPLPHIGDAPHRRSSSDAALGLALSRYRSVWISQVPNVQSCSGLRKEHRPITLNE</sequence>
<feature type="non-terminal residue" evidence="2">
    <location>
        <position position="1"/>
    </location>
</feature>
<comment type="caution">
    <text evidence="2">The sequence shown here is derived from an EMBL/GenBank/DDBJ whole genome shotgun (WGS) entry which is preliminary data.</text>
</comment>
<accession>A0A8T2WGH6</accession>
<evidence type="ECO:0000256" key="1">
    <source>
        <dbReference type="SAM" id="MobiDB-lite"/>
    </source>
</evidence>
<feature type="region of interest" description="Disordered" evidence="1">
    <location>
        <begin position="1"/>
        <end position="22"/>
    </location>
</feature>
<dbReference type="AlphaFoldDB" id="A0A8T2WGH6"/>
<reference evidence="2" key="1">
    <citation type="journal article" date="2021" name="J. Hered.">
        <title>Genome Assembly of Salicaceae Populus deltoides (Eastern Cottonwood) I-69 Based on Nanopore Sequencing and Hi-C Technologies.</title>
        <authorList>
            <person name="Bai S."/>
            <person name="Wu H."/>
            <person name="Zhang J."/>
            <person name="Pan Z."/>
            <person name="Zhao W."/>
            <person name="Li Z."/>
            <person name="Tong C."/>
        </authorList>
    </citation>
    <scope>NUCLEOTIDE SEQUENCE</scope>
    <source>
        <tissue evidence="2">Leaf</tissue>
    </source>
</reference>
<evidence type="ECO:0000313" key="2">
    <source>
        <dbReference type="EMBL" id="KAH8479522.1"/>
    </source>
</evidence>
<protein>
    <submittedName>
        <fullName evidence="2">Uncharacterized protein</fullName>
    </submittedName>
</protein>
<name>A0A8T2WGH6_POPDE</name>
<organism evidence="2 3">
    <name type="scientific">Populus deltoides</name>
    <name type="common">Eastern poplar</name>
    <name type="synonym">Eastern cottonwood</name>
    <dbReference type="NCBI Taxonomy" id="3696"/>
    <lineage>
        <taxon>Eukaryota</taxon>
        <taxon>Viridiplantae</taxon>
        <taxon>Streptophyta</taxon>
        <taxon>Embryophyta</taxon>
        <taxon>Tracheophyta</taxon>
        <taxon>Spermatophyta</taxon>
        <taxon>Magnoliopsida</taxon>
        <taxon>eudicotyledons</taxon>
        <taxon>Gunneridae</taxon>
        <taxon>Pentapetalae</taxon>
        <taxon>rosids</taxon>
        <taxon>fabids</taxon>
        <taxon>Malpighiales</taxon>
        <taxon>Salicaceae</taxon>
        <taxon>Saliceae</taxon>
        <taxon>Populus</taxon>
    </lineage>
</organism>
<proteinExistence type="predicted"/>